<dbReference type="Proteomes" id="UP000053477">
    <property type="component" value="Unassembled WGS sequence"/>
</dbReference>
<dbReference type="SUPFAM" id="SSF54001">
    <property type="entry name" value="Cysteine proteinases"/>
    <property type="match status" value="1"/>
</dbReference>
<gene>
    <name evidence="2" type="ORF">SCHPADRAFT_992903</name>
</gene>
<evidence type="ECO:0008006" key="4">
    <source>
        <dbReference type="Google" id="ProtNLM"/>
    </source>
</evidence>
<reference evidence="2 3" key="1">
    <citation type="submission" date="2015-04" db="EMBL/GenBank/DDBJ databases">
        <title>Complete genome sequence of Schizopora paradoxa KUC8140, a cosmopolitan wood degrader in East Asia.</title>
        <authorList>
            <consortium name="DOE Joint Genome Institute"/>
            <person name="Min B."/>
            <person name="Park H."/>
            <person name="Jang Y."/>
            <person name="Kim J.-J."/>
            <person name="Kim K.H."/>
            <person name="Pangilinan J."/>
            <person name="Lipzen A."/>
            <person name="Riley R."/>
            <person name="Grigoriev I.V."/>
            <person name="Spatafora J.W."/>
            <person name="Choi I.-G."/>
        </authorList>
    </citation>
    <scope>NUCLEOTIDE SEQUENCE [LARGE SCALE GENOMIC DNA]</scope>
    <source>
        <strain evidence="2 3">KUC8140</strain>
    </source>
</reference>
<dbReference type="InterPro" id="IPR038765">
    <property type="entry name" value="Papain-like_cys_pep_sf"/>
</dbReference>
<feature type="compositionally biased region" description="Acidic residues" evidence="1">
    <location>
        <begin position="719"/>
        <end position="729"/>
    </location>
</feature>
<dbReference type="OrthoDB" id="3263086at2759"/>
<keyword evidence="3" id="KW-1185">Reference proteome</keyword>
<accession>A0A0H2SQS7</accession>
<evidence type="ECO:0000313" key="3">
    <source>
        <dbReference type="Proteomes" id="UP000053477"/>
    </source>
</evidence>
<protein>
    <recommendedName>
        <fullName evidence="4">Ubiquitin-like protease family profile domain-containing protein</fullName>
    </recommendedName>
</protein>
<organism evidence="2 3">
    <name type="scientific">Schizopora paradoxa</name>
    <dbReference type="NCBI Taxonomy" id="27342"/>
    <lineage>
        <taxon>Eukaryota</taxon>
        <taxon>Fungi</taxon>
        <taxon>Dikarya</taxon>
        <taxon>Basidiomycota</taxon>
        <taxon>Agaricomycotina</taxon>
        <taxon>Agaricomycetes</taxon>
        <taxon>Hymenochaetales</taxon>
        <taxon>Schizoporaceae</taxon>
        <taxon>Schizopora</taxon>
    </lineage>
</organism>
<evidence type="ECO:0000256" key="1">
    <source>
        <dbReference type="SAM" id="MobiDB-lite"/>
    </source>
</evidence>
<name>A0A0H2SQS7_9AGAM</name>
<proteinExistence type="predicted"/>
<evidence type="ECO:0000313" key="2">
    <source>
        <dbReference type="EMBL" id="KLO19401.1"/>
    </source>
</evidence>
<dbReference type="EMBL" id="KQ085887">
    <property type="protein sequence ID" value="KLO19401.1"/>
    <property type="molecule type" value="Genomic_DNA"/>
</dbReference>
<dbReference type="InParanoid" id="A0A0H2SQS7"/>
<feature type="region of interest" description="Disordered" evidence="1">
    <location>
        <begin position="699"/>
        <end position="729"/>
    </location>
</feature>
<dbReference type="Gene3D" id="3.40.395.10">
    <property type="entry name" value="Adenoviral Proteinase, Chain A"/>
    <property type="match status" value="1"/>
</dbReference>
<dbReference type="AlphaFoldDB" id="A0A0H2SQS7"/>
<sequence>MGAPNLDSALTLDDWVGKNATYSDNVPRHVRDAISRLFMVSKDDIHHIPSAETPITKLLSLSIPKIEASLVFPESNRWFSPRPPNDTIVNLLSRPIPPYNFLRQLKEHSGQSFLDGAKSIKDPRFKESYLPLSSLGVWRALVDVANGRERWAPAVKWLDKLCTNTTTPRQKALFGKAKSLLETLGWDAPVLCLGAQPGFTTTLQFTRLFRNQWLSNDLLDMMVTHLAARLRKSSESRVVICALSFSESVIRASKDGNYAPEKAPQLARYAAFLKEGGYERMLFPLFVNDNHWVTVELHLKKWEIKIGNSMHQSSDPKFFIKALRKWARLAFGVELTSVGNTLDHSVQNDMSSCGFCCVNTIAVNALGDLLWNACEKELDRMEWFVLLAENVMSSNITSDMQDSCAVSDRPDAIGTPVERSAPMDFSDLGTNSVDYSAMVQIRYDTQPQHLSCSTRRGQSEHQKESVRQQLSRELNAILKAAKLREASSAALGTNSRLNRWQSSGAANGAGCNASPGDTEAQAALAGNSFNAMAVATATAKTALRKRMKHFKDAKVPCLPLLENALVTPLRPLVQGEYGFVFHEGRIVLAHVVAIYSKGGGKNGRHGNVEKVTMITGASYIVVKTFEHVWLRKFGDSVQSKKFGHFTSLVFLCVLKHKPSAAASQGPTMTGKGLEVGEQDYATFCELSNGSKNIATAIKEHGKRGKRIPKDSEAVQAVETEAEDNESNSD</sequence>